<keyword evidence="2" id="KW-0808">Transferase</keyword>
<dbReference type="SUPFAM" id="SSF52172">
    <property type="entry name" value="CheY-like"/>
    <property type="match status" value="1"/>
</dbReference>
<gene>
    <name evidence="8" type="ORF">K458DRAFT_383211</name>
</gene>
<dbReference type="InterPro" id="IPR005467">
    <property type="entry name" value="His_kinase_dom"/>
</dbReference>
<dbReference type="InterPro" id="IPR003661">
    <property type="entry name" value="HisK_dim/P_dom"/>
</dbReference>
<dbReference type="PANTHER" id="PTHR43719">
    <property type="entry name" value="TWO-COMPONENT HISTIDINE KINASE"/>
    <property type="match status" value="1"/>
</dbReference>
<evidence type="ECO:0000313" key="9">
    <source>
        <dbReference type="Proteomes" id="UP000799291"/>
    </source>
</evidence>
<dbReference type="SUPFAM" id="SSF55874">
    <property type="entry name" value="ATPase domain of HSP90 chaperone/DNA topoisomerase II/histidine kinase"/>
    <property type="match status" value="1"/>
</dbReference>
<dbReference type="FunFam" id="1.10.287.130:FF:000023">
    <property type="entry name" value="Sensor histidine kinase/response regulator, putative"/>
    <property type="match status" value="1"/>
</dbReference>
<dbReference type="InterPro" id="IPR003594">
    <property type="entry name" value="HATPase_dom"/>
</dbReference>
<dbReference type="Pfam" id="PF00512">
    <property type="entry name" value="HisKA"/>
    <property type="match status" value="1"/>
</dbReference>
<dbReference type="InterPro" id="IPR036097">
    <property type="entry name" value="HisK_dim/P_sf"/>
</dbReference>
<feature type="region of interest" description="Disordered" evidence="5">
    <location>
        <begin position="650"/>
        <end position="671"/>
    </location>
</feature>
<dbReference type="CDD" id="cd00082">
    <property type="entry name" value="HisKA"/>
    <property type="match status" value="1"/>
</dbReference>
<dbReference type="InterPro" id="IPR029016">
    <property type="entry name" value="GAF-like_dom_sf"/>
</dbReference>
<feature type="region of interest" description="Disordered" evidence="5">
    <location>
        <begin position="1"/>
        <end position="77"/>
    </location>
</feature>
<feature type="compositionally biased region" description="Low complexity" evidence="5">
    <location>
        <begin position="322"/>
        <end position="348"/>
    </location>
</feature>
<dbReference type="InterPro" id="IPR036890">
    <property type="entry name" value="HATPase_C_sf"/>
</dbReference>
<dbReference type="SMART" id="SM00448">
    <property type="entry name" value="REC"/>
    <property type="match status" value="1"/>
</dbReference>
<dbReference type="Proteomes" id="UP000799291">
    <property type="component" value="Unassembled WGS sequence"/>
</dbReference>
<keyword evidence="3" id="KW-0418">Kinase</keyword>
<feature type="modified residue" description="4-aspartylphosphate" evidence="4">
    <location>
        <position position="1165"/>
    </location>
</feature>
<feature type="domain" description="Histidine kinase" evidence="6">
    <location>
        <begin position="589"/>
        <end position="854"/>
    </location>
</feature>
<dbReference type="InterPro" id="IPR004358">
    <property type="entry name" value="Sig_transdc_His_kin-like_C"/>
</dbReference>
<dbReference type="PROSITE" id="PS50109">
    <property type="entry name" value="HIS_KIN"/>
    <property type="match status" value="1"/>
</dbReference>
<dbReference type="OrthoDB" id="303614at2759"/>
<evidence type="ECO:0000259" key="6">
    <source>
        <dbReference type="PROSITE" id="PS50109"/>
    </source>
</evidence>
<keyword evidence="9" id="KW-1185">Reference proteome</keyword>
<dbReference type="SUPFAM" id="SSF55781">
    <property type="entry name" value="GAF domain-like"/>
    <property type="match status" value="1"/>
</dbReference>
<dbReference type="Pfam" id="PF01590">
    <property type="entry name" value="GAF"/>
    <property type="match status" value="1"/>
</dbReference>
<protein>
    <recommendedName>
        <fullName evidence="10">Sensor histidine kinase-like protein/response regulator</fullName>
    </recommendedName>
</protein>
<dbReference type="EMBL" id="MU005571">
    <property type="protein sequence ID" value="KAF2690081.1"/>
    <property type="molecule type" value="Genomic_DNA"/>
</dbReference>
<dbReference type="PRINTS" id="PR00344">
    <property type="entry name" value="BCTRLSENSOR"/>
</dbReference>
<dbReference type="FunFam" id="3.30.450.40:FF:000083">
    <property type="entry name" value="Sensor histidine kinase/response regulator, putative (AFU_orthologue AFUA_4G00660)"/>
    <property type="match status" value="1"/>
</dbReference>
<evidence type="ECO:0000256" key="3">
    <source>
        <dbReference type="ARBA" id="ARBA00022777"/>
    </source>
</evidence>
<feature type="domain" description="Response regulatory" evidence="7">
    <location>
        <begin position="1090"/>
        <end position="1235"/>
    </location>
</feature>
<dbReference type="SMART" id="SM00388">
    <property type="entry name" value="HisKA"/>
    <property type="match status" value="1"/>
</dbReference>
<dbReference type="PROSITE" id="PS50110">
    <property type="entry name" value="RESPONSE_REGULATORY"/>
    <property type="match status" value="1"/>
</dbReference>
<feature type="compositionally biased region" description="Polar residues" evidence="5">
    <location>
        <begin position="293"/>
        <end position="305"/>
    </location>
</feature>
<dbReference type="InterPro" id="IPR011006">
    <property type="entry name" value="CheY-like_superfamily"/>
</dbReference>
<accession>A0A6G1JIK9</accession>
<dbReference type="Gene3D" id="3.40.50.2300">
    <property type="match status" value="1"/>
</dbReference>
<feature type="region of interest" description="Disordered" evidence="5">
    <location>
        <begin position="281"/>
        <end position="352"/>
    </location>
</feature>
<dbReference type="PANTHER" id="PTHR43719:SF11">
    <property type="entry name" value="HISTIDINE KINASE_RESPONSE REGULATOR, PUTATIVE-RELATED"/>
    <property type="match status" value="1"/>
</dbReference>
<dbReference type="InterPro" id="IPR003018">
    <property type="entry name" value="GAF"/>
</dbReference>
<evidence type="ECO:0000256" key="1">
    <source>
        <dbReference type="ARBA" id="ARBA00022553"/>
    </source>
</evidence>
<evidence type="ECO:0000256" key="4">
    <source>
        <dbReference type="PROSITE-ProRule" id="PRU00169"/>
    </source>
</evidence>
<dbReference type="SMART" id="SM00387">
    <property type="entry name" value="HATPase_c"/>
    <property type="match status" value="1"/>
</dbReference>
<reference evidence="8" key="1">
    <citation type="journal article" date="2020" name="Stud. Mycol.">
        <title>101 Dothideomycetes genomes: a test case for predicting lifestyles and emergence of pathogens.</title>
        <authorList>
            <person name="Haridas S."/>
            <person name="Albert R."/>
            <person name="Binder M."/>
            <person name="Bloem J."/>
            <person name="Labutti K."/>
            <person name="Salamov A."/>
            <person name="Andreopoulos B."/>
            <person name="Baker S."/>
            <person name="Barry K."/>
            <person name="Bills G."/>
            <person name="Bluhm B."/>
            <person name="Cannon C."/>
            <person name="Castanera R."/>
            <person name="Culley D."/>
            <person name="Daum C."/>
            <person name="Ezra D."/>
            <person name="Gonzalez J."/>
            <person name="Henrissat B."/>
            <person name="Kuo A."/>
            <person name="Liang C."/>
            <person name="Lipzen A."/>
            <person name="Lutzoni F."/>
            <person name="Magnuson J."/>
            <person name="Mondo S."/>
            <person name="Nolan M."/>
            <person name="Ohm R."/>
            <person name="Pangilinan J."/>
            <person name="Park H.-J."/>
            <person name="Ramirez L."/>
            <person name="Alfaro M."/>
            <person name="Sun H."/>
            <person name="Tritt A."/>
            <person name="Yoshinaga Y."/>
            <person name="Zwiers L.-H."/>
            <person name="Turgeon B."/>
            <person name="Goodwin S."/>
            <person name="Spatafora J."/>
            <person name="Crous P."/>
            <person name="Grigoriev I."/>
        </authorList>
    </citation>
    <scope>NUCLEOTIDE SEQUENCE</scope>
    <source>
        <strain evidence="8">CBS 122367</strain>
    </source>
</reference>
<evidence type="ECO:0000259" key="7">
    <source>
        <dbReference type="PROSITE" id="PS50110"/>
    </source>
</evidence>
<dbReference type="InterPro" id="IPR050956">
    <property type="entry name" value="2C_system_His_kinase"/>
</dbReference>
<feature type="compositionally biased region" description="Basic residues" evidence="5">
    <location>
        <begin position="652"/>
        <end position="665"/>
    </location>
</feature>
<dbReference type="Gene3D" id="1.10.287.130">
    <property type="match status" value="1"/>
</dbReference>
<evidence type="ECO:0000256" key="2">
    <source>
        <dbReference type="ARBA" id="ARBA00022679"/>
    </source>
</evidence>
<evidence type="ECO:0008006" key="10">
    <source>
        <dbReference type="Google" id="ProtNLM"/>
    </source>
</evidence>
<evidence type="ECO:0000256" key="5">
    <source>
        <dbReference type="SAM" id="MobiDB-lite"/>
    </source>
</evidence>
<dbReference type="SUPFAM" id="SSF47384">
    <property type="entry name" value="Homodimeric domain of signal transducing histidine kinase"/>
    <property type="match status" value="1"/>
</dbReference>
<dbReference type="Gene3D" id="3.30.565.10">
    <property type="entry name" value="Histidine kinase-like ATPase, C-terminal domain"/>
    <property type="match status" value="1"/>
</dbReference>
<dbReference type="Gene3D" id="3.30.450.40">
    <property type="match status" value="1"/>
</dbReference>
<name>A0A6G1JIK9_9PLEO</name>
<proteinExistence type="predicted"/>
<evidence type="ECO:0000313" key="8">
    <source>
        <dbReference type="EMBL" id="KAF2690081.1"/>
    </source>
</evidence>
<dbReference type="CDD" id="cd17546">
    <property type="entry name" value="REC_hyHK_CKI1_RcsC-like"/>
    <property type="match status" value="1"/>
</dbReference>
<organism evidence="8 9">
    <name type="scientific">Lentithecium fluviatile CBS 122367</name>
    <dbReference type="NCBI Taxonomy" id="1168545"/>
    <lineage>
        <taxon>Eukaryota</taxon>
        <taxon>Fungi</taxon>
        <taxon>Dikarya</taxon>
        <taxon>Ascomycota</taxon>
        <taxon>Pezizomycotina</taxon>
        <taxon>Dothideomycetes</taxon>
        <taxon>Pleosporomycetidae</taxon>
        <taxon>Pleosporales</taxon>
        <taxon>Massarineae</taxon>
        <taxon>Lentitheciaceae</taxon>
        <taxon>Lentithecium</taxon>
    </lineage>
</organism>
<keyword evidence="1 4" id="KW-0597">Phosphoprotein</keyword>
<dbReference type="InterPro" id="IPR001789">
    <property type="entry name" value="Sig_transdc_resp-reg_receiver"/>
</dbReference>
<feature type="region of interest" description="Disordered" evidence="5">
    <location>
        <begin position="1241"/>
        <end position="1264"/>
    </location>
</feature>
<sequence>MVDSHVSSSTRPRAKIAPKPMDEADRTKEREFYRYYHQSQRPKGHVRGPQPSPTVELHKSLPSPPPEAASPAPHSSDDKALTAFAQLGALRLNTRRCLISFFDRRNCYILAEATKTLSINSGMAEFEEDSLCWGTAIFPKDKSICYYTVKLPFQHSIHPIDDYTAIPSLIVNDLSKDDRFKHYPFVVGEPHSRFYAGVPIRSPSGHSIGTYCVLDEKPRDGLTPFELNFLKDMATTVMRHLEMSRATDDHKRGGIMVKSLGSFADGRSNVDEWWEPWEAEAPMPNPEHVSAPRSRSSTLANTGSPGMTLPQPSPLSRDDSLDSSIPSVKGNSPTSPSTAPPESVSVTPASEVVENRKAEVTCKTSSSVASDGKDMISPELKEIFDRAAQMIVKATEAEGAVFFDAKVSTWGGLVDDDSFPEMPSEPDKPCVILGAARFSQSPSPLPYQCAMSEGLLKHLLRNYSHGQIFNLDDDSGTPVKHSDTFSDILGDELDVSASRRSESSRSSDDETPLKDCFPQARSLVLYPLWDTHRDRWFASVFIWSSDPLRVFTSEQELSFLAAFSNTAMAEVARLDTKLADAAKADFISSISHELRSPLHGILGMTDLLKSSHIDSQQSSQVETIETCGQTLLDTINHVLDYAKINNLTRGTSTKRSKKRSKKSKRSINPGQGQTNEVLTIISDIDISILVEDVLGSVFSGFHYSQALAQKLAQHSDKFDPPPVAIVVDINKSDNYVFRTQSGAWQRIIMNLFGNALKYTDAGFIKVKLQVQSKSDSGEDCELRLTVSDSGIGMSEDYVNNRLFTSFAQENPLSQGTGLGLSIVKQLVEHLGGTVEVRSERGRGTKFTVSCRMRPSTLSPPVGVLTPRQTLVDVKKRTNGMNVHFLGFEHEDDYFPVKIMKNKNATELTRKAFENQCIDWFGMRVWKHGAANAPAPDLFVATESGARCLRAEYSQDPEKAPTAPVIVICRGAASAQSTTAITVPGLIFECISQPCGPHKLAKALSSCLDRQANRHMAQSQSTETDTAINKMSSKVSQLDLKENTSPMSPRTMGRLQETSRPTIASTMSAPEIRSVVSTPVIPHIPAQRSLKCLAVDDNPINLRLLRTFVDKLGHTHVLAKTGLEALEAYKTSCTPAHTSATAVLPTLSPSALKDKPSSYIDVILMDINMPEMDGLEATRQIRAYERDMALPPVTIIALTGLASSETQQEAHASGVNLFLIKPVRLAELEVVLKGVVTGKEEDEKKEDYVAEGEETEAAQKQVGKEGGGLVVEVSKREVEAHSRSKSAIV</sequence>
<feature type="compositionally biased region" description="Polar residues" evidence="5">
    <location>
        <begin position="1"/>
        <end position="11"/>
    </location>
</feature>
<dbReference type="Pfam" id="PF00072">
    <property type="entry name" value="Response_reg"/>
    <property type="match status" value="1"/>
</dbReference>
<feature type="compositionally biased region" description="Basic and acidic residues" evidence="5">
    <location>
        <begin position="20"/>
        <end position="34"/>
    </location>
</feature>
<dbReference type="GO" id="GO:0000155">
    <property type="term" value="F:phosphorelay sensor kinase activity"/>
    <property type="evidence" value="ECO:0007669"/>
    <property type="project" value="InterPro"/>
</dbReference>
<dbReference type="Pfam" id="PF02518">
    <property type="entry name" value="HATPase_c"/>
    <property type="match status" value="1"/>
</dbReference>